<dbReference type="PANTHER" id="PTHR30413">
    <property type="entry name" value="INNER MEMBRANE TRANSPORT PERMEASE"/>
    <property type="match status" value="1"/>
</dbReference>
<feature type="transmembrane region" description="Helical" evidence="11">
    <location>
        <begin position="220"/>
        <end position="241"/>
    </location>
</feature>
<dbReference type="GO" id="GO:0140359">
    <property type="term" value="F:ABC-type transporter activity"/>
    <property type="evidence" value="ECO:0007669"/>
    <property type="project" value="InterPro"/>
</dbReference>
<keyword evidence="3 11" id="KW-0813">Transport</keyword>
<accession>A0A7U6JG77</accession>
<evidence type="ECO:0000256" key="9">
    <source>
        <dbReference type="ARBA" id="ARBA00023047"/>
    </source>
</evidence>
<evidence type="ECO:0000256" key="10">
    <source>
        <dbReference type="ARBA" id="ARBA00023136"/>
    </source>
</evidence>
<evidence type="ECO:0000313" key="13">
    <source>
        <dbReference type="EMBL" id="BAO43434.1"/>
    </source>
</evidence>
<dbReference type="GO" id="GO:0015774">
    <property type="term" value="P:polysaccharide transport"/>
    <property type="evidence" value="ECO:0007669"/>
    <property type="project" value="UniProtKB-KW"/>
</dbReference>
<evidence type="ECO:0000256" key="4">
    <source>
        <dbReference type="ARBA" id="ARBA00022475"/>
    </source>
</evidence>
<organism evidence="13 14">
    <name type="scientific">Thiolapillus brandeum</name>
    <dbReference type="NCBI Taxonomy" id="1076588"/>
    <lineage>
        <taxon>Bacteria</taxon>
        <taxon>Pseudomonadati</taxon>
        <taxon>Pseudomonadota</taxon>
        <taxon>Gammaproteobacteria</taxon>
        <taxon>Chromatiales</taxon>
        <taxon>Sedimenticolaceae</taxon>
        <taxon>Thiolapillus</taxon>
    </lineage>
</organism>
<feature type="transmembrane region" description="Helical" evidence="11">
    <location>
        <begin position="28"/>
        <end position="50"/>
    </location>
</feature>
<sequence>MAPHYLQLILYKTRADLKMEAARGYMGMLWWVLEPVLYMGAFYIIFAVALKRGGENFVPWLLVGLVVWKWFDTSVRMSLTAIMAGKGLMSQVYLPKVFFPAVVILKNSVKFLVTLALLLAFMLIYGLPLSWSWLAVLPLLGLQLLLISGVGLSVAALTPLWPDLKLLMNNVLMLMFFLSGVFFDVSRLHGWLAWVLALNPMVHIIQAWRDILLYGQWPDMLKLSYVLVLSLAMLGLGLHLLKRWDRLYPRLA</sequence>
<keyword evidence="8 11" id="KW-1133">Transmembrane helix</keyword>
<dbReference type="PIRSF" id="PIRSF006648">
    <property type="entry name" value="DrrB"/>
    <property type="match status" value="1"/>
</dbReference>
<feature type="transmembrane region" description="Helical" evidence="11">
    <location>
        <begin position="131"/>
        <end position="154"/>
    </location>
</feature>
<feature type="domain" description="ABC transmembrane type-2" evidence="12">
    <location>
        <begin position="26"/>
        <end position="244"/>
    </location>
</feature>
<keyword evidence="5" id="KW-0762">Sugar transport</keyword>
<keyword evidence="9" id="KW-0625">Polysaccharide transport</keyword>
<keyword evidence="6 11" id="KW-0812">Transmembrane</keyword>
<evidence type="ECO:0000256" key="1">
    <source>
        <dbReference type="ARBA" id="ARBA00004651"/>
    </source>
</evidence>
<name>A0A7U6JG77_9GAMM</name>
<keyword evidence="10 11" id="KW-0472">Membrane</keyword>
<gene>
    <name evidence="13" type="ORF">TBH_C0489</name>
</gene>
<keyword evidence="7" id="KW-0972">Capsule biogenesis/degradation</keyword>
<evidence type="ECO:0000256" key="8">
    <source>
        <dbReference type="ARBA" id="ARBA00022989"/>
    </source>
</evidence>
<feature type="transmembrane region" description="Helical" evidence="11">
    <location>
        <begin position="97"/>
        <end position="124"/>
    </location>
</feature>
<dbReference type="InterPro" id="IPR013525">
    <property type="entry name" value="ABC2_TM"/>
</dbReference>
<feature type="transmembrane region" description="Helical" evidence="11">
    <location>
        <begin position="57"/>
        <end position="77"/>
    </location>
</feature>
<feature type="transmembrane region" description="Helical" evidence="11">
    <location>
        <begin position="166"/>
        <end position="183"/>
    </location>
</feature>
<dbReference type="PROSITE" id="PS51012">
    <property type="entry name" value="ABC_TM2"/>
    <property type="match status" value="1"/>
</dbReference>
<feature type="transmembrane region" description="Helical" evidence="11">
    <location>
        <begin position="190"/>
        <end position="208"/>
    </location>
</feature>
<dbReference type="OrthoDB" id="9786910at2"/>
<dbReference type="InterPro" id="IPR000412">
    <property type="entry name" value="ABC_2_transport"/>
</dbReference>
<dbReference type="RefSeq" id="WP_052469804.1">
    <property type="nucleotide sequence ID" value="NZ_AP012273.1"/>
</dbReference>
<keyword evidence="14" id="KW-1185">Reference proteome</keyword>
<evidence type="ECO:0000256" key="11">
    <source>
        <dbReference type="RuleBase" id="RU361157"/>
    </source>
</evidence>
<evidence type="ECO:0000256" key="2">
    <source>
        <dbReference type="ARBA" id="ARBA00007783"/>
    </source>
</evidence>
<dbReference type="GO" id="GO:0015920">
    <property type="term" value="P:lipopolysaccharide transport"/>
    <property type="evidence" value="ECO:0007669"/>
    <property type="project" value="TreeGrafter"/>
</dbReference>
<dbReference type="KEGG" id="tbn:TBH_C0489"/>
<dbReference type="AlphaFoldDB" id="A0A7U6JG77"/>
<comment type="similarity">
    <text evidence="2 11">Belongs to the ABC-2 integral membrane protein family.</text>
</comment>
<dbReference type="InterPro" id="IPR047817">
    <property type="entry name" value="ABC2_TM_bact-type"/>
</dbReference>
<evidence type="ECO:0000256" key="7">
    <source>
        <dbReference type="ARBA" id="ARBA00022903"/>
    </source>
</evidence>
<dbReference type="Pfam" id="PF01061">
    <property type="entry name" value="ABC2_membrane"/>
    <property type="match status" value="1"/>
</dbReference>
<evidence type="ECO:0000259" key="12">
    <source>
        <dbReference type="PROSITE" id="PS51012"/>
    </source>
</evidence>
<dbReference type="EMBL" id="AP012273">
    <property type="protein sequence ID" value="BAO43434.1"/>
    <property type="molecule type" value="Genomic_DNA"/>
</dbReference>
<comment type="subcellular location">
    <subcellularLocation>
        <location evidence="11">Cell inner membrane</location>
        <topology evidence="11">Multi-pass membrane protein</topology>
    </subcellularLocation>
    <subcellularLocation>
        <location evidence="1">Cell membrane</location>
        <topology evidence="1">Multi-pass membrane protein</topology>
    </subcellularLocation>
</comment>
<proteinExistence type="inferred from homology"/>
<evidence type="ECO:0000256" key="5">
    <source>
        <dbReference type="ARBA" id="ARBA00022597"/>
    </source>
</evidence>
<protein>
    <recommendedName>
        <fullName evidence="11">Transport permease protein</fullName>
    </recommendedName>
</protein>
<evidence type="ECO:0000313" key="14">
    <source>
        <dbReference type="Proteomes" id="UP000031631"/>
    </source>
</evidence>
<dbReference type="Proteomes" id="UP000031631">
    <property type="component" value="Chromosome"/>
</dbReference>
<evidence type="ECO:0000256" key="6">
    <source>
        <dbReference type="ARBA" id="ARBA00022692"/>
    </source>
</evidence>
<dbReference type="GO" id="GO:0043190">
    <property type="term" value="C:ATP-binding cassette (ABC) transporter complex"/>
    <property type="evidence" value="ECO:0007669"/>
    <property type="project" value="InterPro"/>
</dbReference>
<dbReference type="PRINTS" id="PR00164">
    <property type="entry name" value="ABC2TRNSPORT"/>
</dbReference>
<evidence type="ECO:0000256" key="3">
    <source>
        <dbReference type="ARBA" id="ARBA00022448"/>
    </source>
</evidence>
<dbReference type="PANTHER" id="PTHR30413:SF10">
    <property type="entry name" value="CAPSULE POLYSACCHARIDE EXPORT INNER-MEMBRANE PROTEIN CTRC"/>
    <property type="match status" value="1"/>
</dbReference>
<reference evidence="13 14" key="1">
    <citation type="journal article" date="2014" name="PLoS ONE">
        <title>Physiological and genomic features of a novel sulfur-oxidizing gammaproteobacterium belonging to a previously uncultivated symbiotic lineage isolated from a hydrothermal vent.</title>
        <authorList>
            <person name="Nunoura T."/>
            <person name="Takaki Y."/>
            <person name="Kazama H."/>
            <person name="Kakuta J."/>
            <person name="Shimamura S."/>
            <person name="Makita H."/>
            <person name="Hirai M."/>
            <person name="Miyazaki M."/>
            <person name="Takai K."/>
        </authorList>
    </citation>
    <scope>NUCLEOTIDE SEQUENCE [LARGE SCALE GENOMIC DNA]</scope>
    <source>
        <strain evidence="13 14">Hiromi1</strain>
    </source>
</reference>
<keyword evidence="4 11" id="KW-1003">Cell membrane</keyword>